<dbReference type="EMBL" id="BSXW01000010">
    <property type="protein sequence ID" value="GMF09430.1"/>
    <property type="molecule type" value="Genomic_DNA"/>
</dbReference>
<protein>
    <submittedName>
        <fullName evidence="1">Unnamed protein product</fullName>
    </submittedName>
</protein>
<accession>A0A9W6TB82</accession>
<keyword evidence="2" id="KW-1185">Reference proteome</keyword>
<proteinExistence type="predicted"/>
<gene>
    <name evidence="1" type="ORF">Plil01_000033100</name>
</gene>
<sequence>MYQFPADELQLFLAKTEGGAWLPDNEGLDTLLQSEIDTSSYLNMRASWKLSKPTLFGVVSLGEDVVHVLVVVPGQRLPIAAAATHEPHPTRKKRWEELNEVLDRNKRAKVNAAGESSTGCSYVSFSDVDRVMRARRYEQSSKVIENEKNDMLHAYILLLTKAFGEIVTGKEAKRLHFIVPVLACVC</sequence>
<dbReference type="AlphaFoldDB" id="A0A9W6TB82"/>
<evidence type="ECO:0000313" key="1">
    <source>
        <dbReference type="EMBL" id="GMF09430.1"/>
    </source>
</evidence>
<dbReference type="OrthoDB" id="114370at2759"/>
<dbReference type="Proteomes" id="UP001165083">
    <property type="component" value="Unassembled WGS sequence"/>
</dbReference>
<name>A0A9W6TB82_9STRA</name>
<organism evidence="1 2">
    <name type="scientific">Phytophthora lilii</name>
    <dbReference type="NCBI Taxonomy" id="2077276"/>
    <lineage>
        <taxon>Eukaryota</taxon>
        <taxon>Sar</taxon>
        <taxon>Stramenopiles</taxon>
        <taxon>Oomycota</taxon>
        <taxon>Peronosporomycetes</taxon>
        <taxon>Peronosporales</taxon>
        <taxon>Peronosporaceae</taxon>
        <taxon>Phytophthora</taxon>
    </lineage>
</organism>
<evidence type="ECO:0000313" key="2">
    <source>
        <dbReference type="Proteomes" id="UP001165083"/>
    </source>
</evidence>
<reference evidence="1" key="1">
    <citation type="submission" date="2023-04" db="EMBL/GenBank/DDBJ databases">
        <title>Phytophthora lilii NBRC 32176.</title>
        <authorList>
            <person name="Ichikawa N."/>
            <person name="Sato H."/>
            <person name="Tonouchi N."/>
        </authorList>
    </citation>
    <scope>NUCLEOTIDE SEQUENCE</scope>
    <source>
        <strain evidence="1">NBRC 32176</strain>
    </source>
</reference>
<comment type="caution">
    <text evidence="1">The sequence shown here is derived from an EMBL/GenBank/DDBJ whole genome shotgun (WGS) entry which is preliminary data.</text>
</comment>